<name>A0A4V3JY20_9LEPT</name>
<keyword evidence="2" id="KW-1185">Reference proteome</keyword>
<sequence length="120" mass="14173">MELDWIEHKGRKIKLVDYRNLNEDQMIEKFRSTMKEYQSISEPIYSLLDYSDSFVSSRYFNALLTEGAAETRRDKIVKSAIIGLNLAKLAYLDIYKTLTQDNRIRVFEKKEDALDWLAEP</sequence>
<reference evidence="1" key="1">
    <citation type="journal article" date="2019" name="PLoS Negl. Trop. Dis.">
        <title>Revisiting the worldwide diversity of Leptospira species in the environment.</title>
        <authorList>
            <person name="Vincent A.T."/>
            <person name="Schiettekatte O."/>
            <person name="Bourhy P."/>
            <person name="Veyrier F.J."/>
            <person name="Picardeau M."/>
        </authorList>
    </citation>
    <scope>NUCLEOTIDE SEQUENCE [LARGE SCALE GENOMIC DNA]</scope>
    <source>
        <strain evidence="1">201300427</strain>
    </source>
</reference>
<comment type="caution">
    <text evidence="1">The sequence shown here is derived from an EMBL/GenBank/DDBJ whole genome shotgun (WGS) entry which is preliminary data.</text>
</comment>
<protein>
    <recommendedName>
        <fullName evidence="3">STAS/SEC14 domain-containing protein</fullName>
    </recommendedName>
</protein>
<dbReference type="EMBL" id="RQHW01000033">
    <property type="protein sequence ID" value="TGN19266.1"/>
    <property type="molecule type" value="Genomic_DNA"/>
</dbReference>
<dbReference type="AlphaFoldDB" id="A0A4V3JY20"/>
<dbReference type="Proteomes" id="UP000298058">
    <property type="component" value="Unassembled WGS sequence"/>
</dbReference>
<proteinExistence type="predicted"/>
<dbReference type="OrthoDB" id="329311at2"/>
<accession>A0A4V3JY20</accession>
<organism evidence="1 2">
    <name type="scientific">Leptospira idonii</name>
    <dbReference type="NCBI Taxonomy" id="1193500"/>
    <lineage>
        <taxon>Bacteria</taxon>
        <taxon>Pseudomonadati</taxon>
        <taxon>Spirochaetota</taxon>
        <taxon>Spirochaetia</taxon>
        <taxon>Leptospirales</taxon>
        <taxon>Leptospiraceae</taxon>
        <taxon>Leptospira</taxon>
    </lineage>
</organism>
<evidence type="ECO:0000313" key="1">
    <source>
        <dbReference type="EMBL" id="TGN19266.1"/>
    </source>
</evidence>
<evidence type="ECO:0000313" key="2">
    <source>
        <dbReference type="Proteomes" id="UP000298058"/>
    </source>
</evidence>
<dbReference type="RefSeq" id="WP_135760450.1">
    <property type="nucleotide sequence ID" value="NZ_RQHW01000033.1"/>
</dbReference>
<evidence type="ECO:0008006" key="3">
    <source>
        <dbReference type="Google" id="ProtNLM"/>
    </source>
</evidence>
<gene>
    <name evidence="1" type="ORF">EHS15_10150</name>
</gene>